<dbReference type="GO" id="GO:0005975">
    <property type="term" value="P:carbohydrate metabolic process"/>
    <property type="evidence" value="ECO:0007669"/>
    <property type="project" value="UniProtKB-ARBA"/>
</dbReference>
<reference evidence="9" key="1">
    <citation type="submission" date="2017-05" db="EMBL/GenBank/DDBJ databases">
        <title>Streptomyces olivochromogenes NBRC 3561 whole genome shotgun sequence.</title>
        <authorList>
            <person name="Dohra H."/>
            <person name="Kodani S."/>
        </authorList>
    </citation>
    <scope>NUCLEOTIDE SEQUENCE [LARGE SCALE GENOMIC DNA]</scope>
    <source>
        <strain evidence="9">NBRC 3561</strain>
    </source>
</reference>
<feature type="chain" id="PRO_5013168548" description="ASPM-SPD-2-Hydin domain-containing protein" evidence="5">
    <location>
        <begin position="31"/>
        <end position="1048"/>
    </location>
</feature>
<evidence type="ECO:0000256" key="2">
    <source>
        <dbReference type="ARBA" id="ARBA00022490"/>
    </source>
</evidence>
<organism evidence="8 9">
    <name type="scientific">Streptomyces olivochromogenes</name>
    <dbReference type="NCBI Taxonomy" id="1963"/>
    <lineage>
        <taxon>Bacteria</taxon>
        <taxon>Bacillati</taxon>
        <taxon>Actinomycetota</taxon>
        <taxon>Actinomycetes</taxon>
        <taxon>Kitasatosporales</taxon>
        <taxon>Streptomycetaceae</taxon>
        <taxon>Streptomyces</taxon>
    </lineage>
</organism>
<feature type="domain" description="F5/8 type C" evidence="6">
    <location>
        <begin position="895"/>
        <end position="1048"/>
    </location>
</feature>
<dbReference type="InterPro" id="IPR008979">
    <property type="entry name" value="Galactose-bd-like_sf"/>
</dbReference>
<feature type="compositionally biased region" description="Polar residues" evidence="4">
    <location>
        <begin position="893"/>
        <end position="914"/>
    </location>
</feature>
<dbReference type="CDD" id="cd04080">
    <property type="entry name" value="CBM6_cellulase-like"/>
    <property type="match status" value="1"/>
</dbReference>
<sequence length="1048" mass="107069">MLTIPRPRRLAVAVVAAVGAMCVSVLPAAAAQEAPPSKALRAGATAPTPRQAQAAASAAVGATTPFSVYEAEAGTPGGGAAVRSLTSAPTTQYSSATLEASGHSYVHLGGTGQSVQWTNTTGQPISFLNVRASIPDSASGGGSTGTLNLYVNGVFRQALNLNSRQSWVYEGNGNYNTSDNQNPADGDPRVFWDESHTFVTGSPIPAGATFSLRKDSDNSASFYDVDSLDVENPPAPQTQPANSISITSCGAVADDNPTNGAADSQSVDSRAAIQSCIDQAQSQGKTLWIPQGTFYVKGTAGLNAQGITIAGAGLWYSTVYRDVPVPNSTPLAALFDLTSCTVRNFHIDANAVSRSTIGGDGGAMDTTGTNWLADGIWTQHTMSGFWASGTGGTVQNSRLTSIWADGINVNNVSLGADTGNNLTVTDNFVRGTGDDAIAINSVNYNTNGDGSQTFYHPMTNVTVSDNTSIAPWGGKGVGIYGGSGHQVKNNYISDTARYIGLGAGRFGVNGSDLLSATVTGNTVVRSGGNAYSQGQPALHIGNGGDGQNTGIVDKVTVTGNTVTDSLYDGIGFSTSTNTLLQDNTVNDPGRNGIAISPSFYPAPTGSATITGNTVTGLDPGTSAFVNNSTGFVATLSDNHWPPPAPEGPYGGTPAAVPGTVQAENYDTGGQGVGYNVTSVNGNANSYRADGVDLDNTSDTGGGYDLGWTGAGQWFRYTVDVATAGTYTLDLRVAAPSAVTGALHLSDASGTDLTGAVDLPATGDWQTWGTATTHVTLPAGRQILTLHQDAGGWNINYLAFAAGSGSPRATLTASPGSLTFADQAVNTTSAARTVTVTNSGTATASITGVTAGGDFAQANTCGTSLAAGASCTVSVTFRPTASGSRTGTLTLTGNQSNNPTTVALSGTGTDTTGTNLAAGKPTSESSHTDVYPSSNVTDGNQGSYWESANNRFPQWVQVDLGSARSASRVVLQLPATWGARTQTLTLGGSADGTTFTTLKSSAAYTFDPNTKNTVTLTFPAATQRYFRVTVTANDGWPAGQVSEFEIWAS</sequence>
<dbReference type="PROSITE" id="PS51175">
    <property type="entry name" value="CBM6"/>
    <property type="match status" value="1"/>
</dbReference>
<dbReference type="Pfam" id="PF05048">
    <property type="entry name" value="NosD"/>
    <property type="match status" value="1"/>
</dbReference>
<gene>
    <name evidence="8" type="ORF">SO3561_00828</name>
</gene>
<dbReference type="Pfam" id="PF03422">
    <property type="entry name" value="CBM_6"/>
    <property type="match status" value="1"/>
</dbReference>
<dbReference type="InterPro" id="IPR006626">
    <property type="entry name" value="PbH1"/>
</dbReference>
<feature type="region of interest" description="Disordered" evidence="4">
    <location>
        <begin position="224"/>
        <end position="243"/>
    </location>
</feature>
<dbReference type="InterPro" id="IPR011050">
    <property type="entry name" value="Pectin_lyase_fold/virulence"/>
</dbReference>
<evidence type="ECO:0000313" key="8">
    <source>
        <dbReference type="EMBL" id="GAX49339.1"/>
    </source>
</evidence>
<dbReference type="Gene3D" id="2.60.120.260">
    <property type="entry name" value="Galactose-binding domain-like"/>
    <property type="match status" value="3"/>
</dbReference>
<evidence type="ECO:0000313" key="9">
    <source>
        <dbReference type="Proteomes" id="UP000217446"/>
    </source>
</evidence>
<evidence type="ECO:0000256" key="3">
    <source>
        <dbReference type="ARBA" id="ARBA00022729"/>
    </source>
</evidence>
<dbReference type="Pfam" id="PF22815">
    <property type="entry name" value="CatAgl_D1"/>
    <property type="match status" value="1"/>
</dbReference>
<proteinExistence type="predicted"/>
<dbReference type="Proteomes" id="UP000217446">
    <property type="component" value="Unassembled WGS sequence"/>
</dbReference>
<comment type="subcellular location">
    <subcellularLocation>
        <location evidence="1">Cytoplasm</location>
    </subcellularLocation>
</comment>
<evidence type="ECO:0000256" key="1">
    <source>
        <dbReference type="ARBA" id="ARBA00004496"/>
    </source>
</evidence>
<dbReference type="GO" id="GO:0005737">
    <property type="term" value="C:cytoplasm"/>
    <property type="evidence" value="ECO:0007669"/>
    <property type="project" value="UniProtKB-SubCell"/>
</dbReference>
<dbReference type="Gene3D" id="2.160.20.10">
    <property type="entry name" value="Single-stranded right-handed beta-helix, Pectin lyase-like"/>
    <property type="match status" value="2"/>
</dbReference>
<feature type="region of interest" description="Disordered" evidence="4">
    <location>
        <begin position="881"/>
        <end position="941"/>
    </location>
</feature>
<keyword evidence="9" id="KW-1185">Reference proteome</keyword>
<dbReference type="PROSITE" id="PS50022">
    <property type="entry name" value="FA58C_3"/>
    <property type="match status" value="1"/>
</dbReference>
<feature type="compositionally biased region" description="Polar residues" evidence="4">
    <location>
        <begin position="930"/>
        <end position="941"/>
    </location>
</feature>
<dbReference type="InterPro" id="IPR033801">
    <property type="entry name" value="CBM6-CBM35-CBM36-like_1"/>
</dbReference>
<dbReference type="InterPro" id="IPR000421">
    <property type="entry name" value="FA58C"/>
</dbReference>
<dbReference type="GO" id="GO:0030246">
    <property type="term" value="F:carbohydrate binding"/>
    <property type="evidence" value="ECO:0007669"/>
    <property type="project" value="InterPro"/>
</dbReference>
<evidence type="ECO:0000256" key="5">
    <source>
        <dbReference type="SAM" id="SignalP"/>
    </source>
</evidence>
<dbReference type="Pfam" id="PF00754">
    <property type="entry name" value="F5_F8_type_C"/>
    <property type="match status" value="1"/>
</dbReference>
<feature type="domain" description="CBM6" evidence="7">
    <location>
        <begin position="658"/>
        <end position="800"/>
    </location>
</feature>
<protein>
    <recommendedName>
        <fullName evidence="10">ASPM-SPD-2-Hydin domain-containing protein</fullName>
    </recommendedName>
</protein>
<evidence type="ECO:0000259" key="7">
    <source>
        <dbReference type="PROSITE" id="PS51175"/>
    </source>
</evidence>
<dbReference type="NCBIfam" id="NF012200">
    <property type="entry name" value="choice_anch_D"/>
    <property type="match status" value="1"/>
</dbReference>
<dbReference type="SMART" id="SM00606">
    <property type="entry name" value="CBD_IV"/>
    <property type="match status" value="1"/>
</dbReference>
<dbReference type="Pfam" id="PF15780">
    <property type="entry name" value="ASH"/>
    <property type="match status" value="1"/>
</dbReference>
<evidence type="ECO:0000256" key="4">
    <source>
        <dbReference type="SAM" id="MobiDB-lite"/>
    </source>
</evidence>
<evidence type="ECO:0008006" key="10">
    <source>
        <dbReference type="Google" id="ProtNLM"/>
    </source>
</evidence>
<dbReference type="Gene3D" id="2.60.40.10">
    <property type="entry name" value="Immunoglobulins"/>
    <property type="match status" value="1"/>
</dbReference>
<name>A0A250V5F2_STROL</name>
<dbReference type="InterPro" id="IPR007742">
    <property type="entry name" value="NosD_dom"/>
</dbReference>
<keyword evidence="3 5" id="KW-0732">Signal</keyword>
<dbReference type="SUPFAM" id="SSF49785">
    <property type="entry name" value="Galactose-binding domain-like"/>
    <property type="match status" value="2"/>
</dbReference>
<accession>A0A250V5F2</accession>
<evidence type="ECO:0000259" key="6">
    <source>
        <dbReference type="PROSITE" id="PS50022"/>
    </source>
</evidence>
<dbReference type="RefSeq" id="WP_079064730.1">
    <property type="nucleotide sequence ID" value="NZ_BDQI01000001.1"/>
</dbReference>
<dbReference type="InterPro" id="IPR013783">
    <property type="entry name" value="Ig-like_fold"/>
</dbReference>
<dbReference type="InterPro" id="IPR012334">
    <property type="entry name" value="Pectin_lyas_fold"/>
</dbReference>
<dbReference type="InterPro" id="IPR031549">
    <property type="entry name" value="ASH"/>
</dbReference>
<dbReference type="EMBL" id="BDQI01000001">
    <property type="protein sequence ID" value="GAX49339.1"/>
    <property type="molecule type" value="Genomic_DNA"/>
</dbReference>
<dbReference type="InterPro" id="IPR006584">
    <property type="entry name" value="Cellulose-bd_IV"/>
</dbReference>
<feature type="signal peptide" evidence="5">
    <location>
        <begin position="1"/>
        <end position="30"/>
    </location>
</feature>
<dbReference type="SMART" id="SM00710">
    <property type="entry name" value="PbH1"/>
    <property type="match status" value="8"/>
</dbReference>
<dbReference type="InterPro" id="IPR005084">
    <property type="entry name" value="CBM6"/>
</dbReference>
<dbReference type="AlphaFoldDB" id="A0A250V5F2"/>
<comment type="caution">
    <text evidence="8">The sequence shown here is derived from an EMBL/GenBank/DDBJ whole genome shotgun (WGS) entry which is preliminary data.</text>
</comment>
<dbReference type="SMART" id="SM00231">
    <property type="entry name" value="FA58C"/>
    <property type="match status" value="1"/>
</dbReference>
<keyword evidence="2" id="KW-0963">Cytoplasm</keyword>
<dbReference type="SUPFAM" id="SSF51126">
    <property type="entry name" value="Pectin lyase-like"/>
    <property type="match status" value="2"/>
</dbReference>